<evidence type="ECO:0000313" key="3">
    <source>
        <dbReference type="Proteomes" id="UP001429354"/>
    </source>
</evidence>
<evidence type="ECO:0000256" key="1">
    <source>
        <dbReference type="SAM" id="SignalP"/>
    </source>
</evidence>
<evidence type="ECO:0008006" key="4">
    <source>
        <dbReference type="Google" id="ProtNLM"/>
    </source>
</evidence>
<feature type="signal peptide" evidence="1">
    <location>
        <begin position="1"/>
        <end position="20"/>
    </location>
</feature>
<protein>
    <recommendedName>
        <fullName evidence="4">Dicarboxylate transport</fullName>
    </recommendedName>
</protein>
<comment type="caution">
    <text evidence="2">The sequence shown here is derived from an EMBL/GenBank/DDBJ whole genome shotgun (WGS) entry which is preliminary data.</text>
</comment>
<gene>
    <name evidence="2" type="ORF">DT603_02390</name>
</gene>
<dbReference type="RefSeq" id="WP_162348231.1">
    <property type="nucleotide sequence ID" value="NZ_QOVG01000001.1"/>
</dbReference>
<keyword evidence="1" id="KW-0732">Signal</keyword>
<proteinExistence type="predicted"/>
<name>A0ABX0A835_9GAMM</name>
<sequence length="679" mass="72178">MLRRVLALLLLFLLPLLGIAAPAQGRTLSARMAKVTTPVASLQGVSIRLDWPADAQSGRLTLTARQVRAPDLGYRFDDLTWQCPLQRTGTAEGWRCEGEIRSAGRQPLKLSVDLATATTDAALSAGNTVLSLHRSAATPDLTRIDLARVPLAWAQALLSLAWDEANFKAGTMTGSLGVHTPQARPLRVEGRLEVSGLGLDTPDGSIAAENLGAHLDLDYRKSAGLSLVTVEGSLRGGEMLVGSGYVALPASPVAIRIAARQQGNSGWEIPQLSWDDGDAMRVEGSIAFDPGANLHDADLRLASNNIAPLRPRYLSGWLGLAGLGELEMQGGLDMHLLVQGGVLQRVETGLRKVSLVDGQQRFRLEGLSGNPLFSAHAPANSELSWTGGHVHGLAFGAASLPLTSAAGEIGLRQPVSVPMLGGRLKFEDLELRPPSGGRGLEFGFGLAIEAIDVGELAKALGWPAFQGRLDGRIPKARYADDRLDFDGALTTHMFDGTVQVTGLAMERPFGTAPTLAADITLDNMNLQSLTQVFGFGEITGALDGSIRNLRLVDWSAEGFDADLHTDPSWKGRRRISQRAVQDLSNVGGAGGSGLGSSLQAQALKLFEDFGYRRIGISCRLSEQVCDMDGLGSAGNGFIIVQGSGLPRLTVVGYNRRVDWPTLVDRLVAVTKGESKPVIE</sequence>
<reference evidence="2 3" key="1">
    <citation type="submission" date="2018-07" db="EMBL/GenBank/DDBJ databases">
        <title>Whole genome Sequencing of Pseudoxanthomonas gei KCTC 32298 (T).</title>
        <authorList>
            <person name="Kumar S."/>
            <person name="Bansal K."/>
            <person name="Kaur A."/>
            <person name="Patil P."/>
            <person name="Sharma S."/>
            <person name="Patil P.B."/>
        </authorList>
    </citation>
    <scope>NUCLEOTIDE SEQUENCE [LARGE SCALE GENOMIC DNA]</scope>
    <source>
        <strain evidence="2 3">KCTC 32298</strain>
    </source>
</reference>
<dbReference type="Proteomes" id="UP001429354">
    <property type="component" value="Unassembled WGS sequence"/>
</dbReference>
<accession>A0ABX0A835</accession>
<organism evidence="2 3">
    <name type="scientific">Pseudoxanthomonas gei</name>
    <dbReference type="NCBI Taxonomy" id="1383030"/>
    <lineage>
        <taxon>Bacteria</taxon>
        <taxon>Pseudomonadati</taxon>
        <taxon>Pseudomonadota</taxon>
        <taxon>Gammaproteobacteria</taxon>
        <taxon>Lysobacterales</taxon>
        <taxon>Lysobacteraceae</taxon>
        <taxon>Pseudoxanthomonas</taxon>
    </lineage>
</organism>
<dbReference type="EMBL" id="QOVG01000001">
    <property type="protein sequence ID" value="NDK37694.1"/>
    <property type="molecule type" value="Genomic_DNA"/>
</dbReference>
<feature type="chain" id="PRO_5046521271" description="Dicarboxylate transport" evidence="1">
    <location>
        <begin position="21"/>
        <end position="679"/>
    </location>
</feature>
<evidence type="ECO:0000313" key="2">
    <source>
        <dbReference type="EMBL" id="NDK37694.1"/>
    </source>
</evidence>
<keyword evidence="3" id="KW-1185">Reference proteome</keyword>